<dbReference type="OrthoDB" id="5421702at2759"/>
<evidence type="ECO:0000256" key="1">
    <source>
        <dbReference type="SAM" id="MobiDB-lite"/>
    </source>
</evidence>
<dbReference type="AlphaFoldDB" id="D4DKD0"/>
<evidence type="ECO:0000313" key="2">
    <source>
        <dbReference type="EMBL" id="EFE37689.1"/>
    </source>
</evidence>
<name>D4DKD0_TRIVH</name>
<accession>D4DKD0</accession>
<proteinExistence type="predicted"/>
<gene>
    <name evidence="2" type="ORF">TRV_07652</name>
</gene>
<organism evidence="2 3">
    <name type="scientific">Trichophyton verrucosum (strain HKI 0517)</name>
    <dbReference type="NCBI Taxonomy" id="663202"/>
    <lineage>
        <taxon>Eukaryota</taxon>
        <taxon>Fungi</taxon>
        <taxon>Dikarya</taxon>
        <taxon>Ascomycota</taxon>
        <taxon>Pezizomycotina</taxon>
        <taxon>Eurotiomycetes</taxon>
        <taxon>Eurotiomycetidae</taxon>
        <taxon>Onygenales</taxon>
        <taxon>Arthrodermataceae</taxon>
        <taxon>Trichophyton</taxon>
    </lineage>
</organism>
<dbReference type="HOGENOM" id="CLU_037245_0_0_1"/>
<feature type="compositionally biased region" description="Basic and acidic residues" evidence="1">
    <location>
        <begin position="197"/>
        <end position="211"/>
    </location>
</feature>
<dbReference type="GeneID" id="9580029"/>
<reference evidence="3" key="1">
    <citation type="journal article" date="2011" name="Genome Biol.">
        <title>Comparative and functional genomics provide insights into the pathogenicity of dermatophytic fungi.</title>
        <authorList>
            <person name="Burmester A."/>
            <person name="Shelest E."/>
            <person name="Gloeckner G."/>
            <person name="Heddergott C."/>
            <person name="Schindler S."/>
            <person name="Staib P."/>
            <person name="Heidel A."/>
            <person name="Felder M."/>
            <person name="Petzold A."/>
            <person name="Szafranski K."/>
            <person name="Feuermann M."/>
            <person name="Pedruzzi I."/>
            <person name="Priebe S."/>
            <person name="Groth M."/>
            <person name="Winkler R."/>
            <person name="Li W."/>
            <person name="Kniemeyer O."/>
            <person name="Schroeckh V."/>
            <person name="Hertweck C."/>
            <person name="Hube B."/>
            <person name="White T.C."/>
            <person name="Platzer M."/>
            <person name="Guthke R."/>
            <person name="Heitman J."/>
            <person name="Woestemeyer J."/>
            <person name="Zipfel P.F."/>
            <person name="Monod M."/>
            <person name="Brakhage A.A."/>
        </authorList>
    </citation>
    <scope>NUCLEOTIDE SEQUENCE [LARGE SCALE GENOMIC DNA]</scope>
    <source>
        <strain evidence="3">HKI 0517</strain>
    </source>
</reference>
<comment type="caution">
    <text evidence="2">The sequence shown here is derived from an EMBL/GenBank/DDBJ whole genome shotgun (WGS) entry which is preliminary data.</text>
</comment>
<dbReference type="KEGG" id="tve:TRV_07652"/>
<sequence length="544" mass="61434">MAQENRIDWRPFTKKVLEKWAFASGPELPEPRHCTISSPSRLRESGPYAVAYFYLVTEAEPGPWYVIESTLWDTEKNFKLREAIFIVPCRDPPSASHPFVCEWDDGLHVYIVRHLKGAKNLTVVKEAAKKNSKKKPRKSPKKKPQKMIEDDYPSAMESYDGSSDEPEGSSRHAANGQQDSIGDILDAKPLAPPHDGYPVDEKPSDYEKMADLNEEESSASSPESDICDEDTPASSQSLDNIGDNSSEKPIDTDDIDTDEIDTEVPSFKSSESDEEEGIQGYNAADYECYRQDTELSEEALDEIYTRDQAQDEKSAVHHYNFFGDAMPARNSTPPEVSLFVLLKGPKCWPHESSCVASLMHRAIKYIDPVLYTGPLEVLSYAHTPSLLKGITGHVHKFYTSHGTWVHDKAKRGKKRPILDPADSDSYYAEPWLPFNGLLNPHWRSWSRNDFKKGMGERAPPKMIRIRPMPKSPLSQGYRDDDDRDGVAGLFYQVCLFAGFPQLKLGNVVRGFVHSGGLWILVWVMDLPGTQLHTEKRLLLFFSTQ</sequence>
<feature type="compositionally biased region" description="Basic residues" evidence="1">
    <location>
        <begin position="130"/>
        <end position="145"/>
    </location>
</feature>
<feature type="compositionally biased region" description="Polar residues" evidence="1">
    <location>
        <begin position="232"/>
        <end position="244"/>
    </location>
</feature>
<protein>
    <submittedName>
        <fullName evidence="2">Uncharacterized protein</fullName>
    </submittedName>
</protein>
<feature type="region of interest" description="Disordered" evidence="1">
    <location>
        <begin position="126"/>
        <end position="259"/>
    </location>
</feature>
<dbReference type="RefSeq" id="XP_003018334.1">
    <property type="nucleotide sequence ID" value="XM_003018288.1"/>
</dbReference>
<dbReference type="Proteomes" id="UP000008383">
    <property type="component" value="Unassembled WGS sequence"/>
</dbReference>
<keyword evidence="3" id="KW-1185">Reference proteome</keyword>
<dbReference type="EMBL" id="ACYE01000466">
    <property type="protein sequence ID" value="EFE37689.1"/>
    <property type="molecule type" value="Genomic_DNA"/>
</dbReference>
<evidence type="ECO:0000313" key="3">
    <source>
        <dbReference type="Proteomes" id="UP000008383"/>
    </source>
</evidence>